<organism evidence="5 6">
    <name type="scientific">Chitinophaga caseinilytica</name>
    <dbReference type="NCBI Taxonomy" id="2267521"/>
    <lineage>
        <taxon>Bacteria</taxon>
        <taxon>Pseudomonadati</taxon>
        <taxon>Bacteroidota</taxon>
        <taxon>Chitinophagia</taxon>
        <taxon>Chitinophagales</taxon>
        <taxon>Chitinophagaceae</taxon>
        <taxon>Chitinophaga</taxon>
    </lineage>
</organism>
<dbReference type="Pfam" id="PF02801">
    <property type="entry name" value="Ketoacyl-synt_C"/>
    <property type="match status" value="1"/>
</dbReference>
<dbReference type="InterPro" id="IPR014030">
    <property type="entry name" value="Ketoacyl_synth_N"/>
</dbReference>
<evidence type="ECO:0000256" key="1">
    <source>
        <dbReference type="ARBA" id="ARBA00008467"/>
    </source>
</evidence>
<dbReference type="InterPro" id="IPR020841">
    <property type="entry name" value="PKS_Beta-ketoAc_synthase_dom"/>
</dbReference>
<dbReference type="PANTHER" id="PTHR11712:SF320">
    <property type="entry name" value="BETA-KETOACYL SYNTHASE"/>
    <property type="match status" value="1"/>
</dbReference>
<comment type="similarity">
    <text evidence="1 3">Belongs to the thiolase-like superfamily. Beta-ketoacyl-ACP synthases family.</text>
</comment>
<name>A0ABZ2Z1U2_9BACT</name>
<dbReference type="InterPro" id="IPR016039">
    <property type="entry name" value="Thiolase-like"/>
</dbReference>
<evidence type="ECO:0000256" key="2">
    <source>
        <dbReference type="ARBA" id="ARBA00022679"/>
    </source>
</evidence>
<dbReference type="Proteomes" id="UP001449657">
    <property type="component" value="Chromosome"/>
</dbReference>
<keyword evidence="2 3" id="KW-0808">Transferase</keyword>
<dbReference type="EMBL" id="CP150096">
    <property type="protein sequence ID" value="WZN46251.1"/>
    <property type="molecule type" value="Genomic_DNA"/>
</dbReference>
<dbReference type="SUPFAM" id="SSF53901">
    <property type="entry name" value="Thiolase-like"/>
    <property type="match status" value="1"/>
</dbReference>
<dbReference type="InterPro" id="IPR014031">
    <property type="entry name" value="Ketoacyl_synth_C"/>
</dbReference>
<dbReference type="Pfam" id="PF00109">
    <property type="entry name" value="ketoacyl-synt"/>
    <property type="match status" value="1"/>
</dbReference>
<dbReference type="Gene3D" id="3.40.47.10">
    <property type="match status" value="2"/>
</dbReference>
<dbReference type="PANTHER" id="PTHR11712">
    <property type="entry name" value="POLYKETIDE SYNTHASE-RELATED"/>
    <property type="match status" value="1"/>
</dbReference>
<feature type="domain" description="Ketosynthase family 3 (KS3)" evidence="4">
    <location>
        <begin position="1"/>
        <end position="375"/>
    </location>
</feature>
<evidence type="ECO:0000259" key="4">
    <source>
        <dbReference type="PROSITE" id="PS52004"/>
    </source>
</evidence>
<evidence type="ECO:0000313" key="6">
    <source>
        <dbReference type="Proteomes" id="UP001449657"/>
    </source>
</evidence>
<dbReference type="InterPro" id="IPR020615">
    <property type="entry name" value="Thiolase_acyl_enz_int_AS"/>
</dbReference>
<keyword evidence="6" id="KW-1185">Reference proteome</keyword>
<evidence type="ECO:0000256" key="3">
    <source>
        <dbReference type="RuleBase" id="RU003694"/>
    </source>
</evidence>
<sequence>MTKVYVAAENIVSPLGLTAQANFDRLLAGESGIRRQPGGFFASALPEELLRPAAASAGLADNTRFEQLIVLSIQDALSRTKVPIGDPRTAFILSTTKGNIALLEQGKAGQPGASMLLHATAAQVAKTVGAAAQPIVVSNACISGLLAILIAQRLIRAGQYDHAVVCGADELTRFVLSGFQSFQAVSDEPCRPFDAARKGVTLGEGAATVVLTKDTTLLPAGEAILLGEGASSNDANHISGPSRTGAELSSALVSAMHRSRLGPADIGFVSAHGTATLYNDEMEAKAFHLSGLQDVPVNSLKGNYGHTLGAAGLIETVAGIYAMKHSVVLPTAGFESSGISHPLMVSSQLEQRTIRHFLKTTSGFGGCNAAMVFSHVTL</sequence>
<dbReference type="RefSeq" id="WP_341840986.1">
    <property type="nucleotide sequence ID" value="NZ_CP149792.1"/>
</dbReference>
<dbReference type="PROSITE" id="PS00098">
    <property type="entry name" value="THIOLASE_1"/>
    <property type="match status" value="1"/>
</dbReference>
<dbReference type="InterPro" id="IPR000794">
    <property type="entry name" value="Beta-ketoacyl_synthase"/>
</dbReference>
<evidence type="ECO:0000313" key="5">
    <source>
        <dbReference type="EMBL" id="WZN46251.1"/>
    </source>
</evidence>
<proteinExistence type="inferred from homology"/>
<gene>
    <name evidence="5" type="ORF">WJU22_25485</name>
</gene>
<dbReference type="SMART" id="SM00825">
    <property type="entry name" value="PKS_KS"/>
    <property type="match status" value="1"/>
</dbReference>
<reference evidence="5 6" key="1">
    <citation type="submission" date="2024-03" db="EMBL/GenBank/DDBJ databases">
        <title>Chitinophaga caseinilytica sp. nov., a casein hydrolysing bacterium isolated from forest soil.</title>
        <authorList>
            <person name="Lee D.S."/>
            <person name="Han D.M."/>
            <person name="Baek J.H."/>
            <person name="Choi D.G."/>
            <person name="Jeon J.H."/>
            <person name="Jeon C.O."/>
        </authorList>
    </citation>
    <scope>NUCLEOTIDE SEQUENCE [LARGE SCALE GENOMIC DNA]</scope>
    <source>
        <strain evidence="5 6">KACC 19118</strain>
    </source>
</reference>
<dbReference type="PROSITE" id="PS52004">
    <property type="entry name" value="KS3_2"/>
    <property type="match status" value="1"/>
</dbReference>
<protein>
    <submittedName>
        <fullName evidence="5">Beta-ketoacyl synthase N-terminal-like domain-containing protein</fullName>
    </submittedName>
</protein>
<accession>A0ABZ2Z1U2</accession>